<accession>A0AA88IYX3</accession>
<evidence type="ECO:0000313" key="2">
    <source>
        <dbReference type="Proteomes" id="UP001187192"/>
    </source>
</evidence>
<keyword evidence="2" id="KW-1185">Reference proteome</keyword>
<proteinExistence type="predicted"/>
<dbReference type="Proteomes" id="UP001187192">
    <property type="component" value="Unassembled WGS sequence"/>
</dbReference>
<name>A0AA88IYX3_FICCA</name>
<comment type="caution">
    <text evidence="1">The sequence shown here is derived from an EMBL/GenBank/DDBJ whole genome shotgun (WGS) entry which is preliminary data.</text>
</comment>
<protein>
    <submittedName>
        <fullName evidence="1">Uncharacterized protein</fullName>
    </submittedName>
</protein>
<gene>
    <name evidence="1" type="ORF">TIFTF001_026977</name>
</gene>
<dbReference type="EMBL" id="BTGU01000073">
    <property type="protein sequence ID" value="GMN57875.1"/>
    <property type="molecule type" value="Genomic_DNA"/>
</dbReference>
<sequence>MDEVKNLSPLPVCRTQKEGVRIRQPFTDGRENPQAMVRQDSGDAMKLAVQINRRPWPPHAVIYVGKSPPPS</sequence>
<dbReference type="AlphaFoldDB" id="A0AA88IYX3"/>
<reference evidence="1" key="1">
    <citation type="submission" date="2023-07" db="EMBL/GenBank/DDBJ databases">
        <title>draft genome sequence of fig (Ficus carica).</title>
        <authorList>
            <person name="Takahashi T."/>
            <person name="Nishimura K."/>
        </authorList>
    </citation>
    <scope>NUCLEOTIDE SEQUENCE</scope>
</reference>
<organism evidence="1 2">
    <name type="scientific">Ficus carica</name>
    <name type="common">Common fig</name>
    <dbReference type="NCBI Taxonomy" id="3494"/>
    <lineage>
        <taxon>Eukaryota</taxon>
        <taxon>Viridiplantae</taxon>
        <taxon>Streptophyta</taxon>
        <taxon>Embryophyta</taxon>
        <taxon>Tracheophyta</taxon>
        <taxon>Spermatophyta</taxon>
        <taxon>Magnoliopsida</taxon>
        <taxon>eudicotyledons</taxon>
        <taxon>Gunneridae</taxon>
        <taxon>Pentapetalae</taxon>
        <taxon>rosids</taxon>
        <taxon>fabids</taxon>
        <taxon>Rosales</taxon>
        <taxon>Moraceae</taxon>
        <taxon>Ficeae</taxon>
        <taxon>Ficus</taxon>
    </lineage>
</organism>
<evidence type="ECO:0000313" key="1">
    <source>
        <dbReference type="EMBL" id="GMN57875.1"/>
    </source>
</evidence>